<dbReference type="OrthoDB" id="72637at2759"/>
<gene>
    <name evidence="2" type="ORF">PF005_g32129</name>
</gene>
<evidence type="ECO:0000313" key="3">
    <source>
        <dbReference type="Proteomes" id="UP000433483"/>
    </source>
</evidence>
<proteinExistence type="predicted"/>
<feature type="region of interest" description="Disordered" evidence="1">
    <location>
        <begin position="128"/>
        <end position="181"/>
    </location>
</feature>
<protein>
    <submittedName>
        <fullName evidence="2">Uncharacterized protein</fullName>
    </submittedName>
</protein>
<dbReference type="PANTHER" id="PTHR37558">
    <property type="entry name" value="HTH CENPB-TYPE DOMAIN-CONTAINING PROTEIN"/>
    <property type="match status" value="1"/>
</dbReference>
<feature type="compositionally biased region" description="Basic and acidic residues" evidence="1">
    <location>
        <begin position="230"/>
        <end position="248"/>
    </location>
</feature>
<dbReference type="AlphaFoldDB" id="A0A6A3V400"/>
<dbReference type="EMBL" id="QXGB01007405">
    <property type="protein sequence ID" value="KAE9159201.1"/>
    <property type="molecule type" value="Genomic_DNA"/>
</dbReference>
<dbReference type="Proteomes" id="UP000433483">
    <property type="component" value="Unassembled WGS sequence"/>
</dbReference>
<name>A0A6A3V400_9STRA</name>
<evidence type="ECO:0000256" key="1">
    <source>
        <dbReference type="SAM" id="MobiDB-lite"/>
    </source>
</evidence>
<sequence length="266" mass="30744">MIHFQFDSNHGRSRRSRCFGSAQCWTIRPWEAAVGTANGIMKAFDSVAEKCRAVEGFVKKDGPAIRTRFDRLVRVHRADERSSLRSSGTTEEYEERDVLLEDIVCSMDNWKEKTEQERTMERAKIQGIETSDAERVGHDSQCTSSPAEPQTVGAKDNVGRKRATPVGSRRSTKPSKREKLSAVRDSIAQAIEHTIPDPSAKYEYLRERLHFEREEAARRIELEEKRMLLEREREERREAAEQRREQKNQEFMMKLLQIAMGKNADS</sequence>
<dbReference type="PANTHER" id="PTHR37558:SF1">
    <property type="entry name" value="HTH CENPB-TYPE DOMAIN-CONTAINING PROTEIN"/>
    <property type="match status" value="1"/>
</dbReference>
<accession>A0A6A3V400</accession>
<feature type="region of interest" description="Disordered" evidence="1">
    <location>
        <begin position="230"/>
        <end position="249"/>
    </location>
</feature>
<comment type="caution">
    <text evidence="2">The sequence shown here is derived from an EMBL/GenBank/DDBJ whole genome shotgun (WGS) entry which is preliminary data.</text>
</comment>
<evidence type="ECO:0000313" key="2">
    <source>
        <dbReference type="EMBL" id="KAE9159201.1"/>
    </source>
</evidence>
<reference evidence="2 3" key="1">
    <citation type="submission" date="2018-08" db="EMBL/GenBank/DDBJ databases">
        <title>Genomic investigation of the strawberry pathogen Phytophthora fragariae indicates pathogenicity is determined by transcriptional variation in three key races.</title>
        <authorList>
            <person name="Adams T.M."/>
            <person name="Armitage A.D."/>
            <person name="Sobczyk M.K."/>
            <person name="Bates H.J."/>
            <person name="Dunwell J.M."/>
            <person name="Nellist C.F."/>
            <person name="Harrison R.J."/>
        </authorList>
    </citation>
    <scope>NUCLEOTIDE SEQUENCE [LARGE SCALE GENOMIC DNA]</scope>
    <source>
        <strain evidence="2 3">NOV-27</strain>
    </source>
</reference>
<keyword evidence="3" id="KW-1185">Reference proteome</keyword>
<organism evidence="2 3">
    <name type="scientific">Phytophthora fragariae</name>
    <dbReference type="NCBI Taxonomy" id="53985"/>
    <lineage>
        <taxon>Eukaryota</taxon>
        <taxon>Sar</taxon>
        <taxon>Stramenopiles</taxon>
        <taxon>Oomycota</taxon>
        <taxon>Peronosporomycetes</taxon>
        <taxon>Peronosporales</taxon>
        <taxon>Peronosporaceae</taxon>
        <taxon>Phytophthora</taxon>
    </lineage>
</organism>